<dbReference type="Gene3D" id="3.40.50.2000">
    <property type="entry name" value="Glycogen Phosphorylase B"/>
    <property type="match status" value="1"/>
</dbReference>
<reference evidence="4" key="1">
    <citation type="journal article" date="2009" name="Science">
        <title>The B73 maize genome: complexity, diversity, and dynamics.</title>
        <authorList>
            <person name="Schnable P.S."/>
            <person name="Ware D."/>
            <person name="Fulton R.S."/>
            <person name="Stein J.C."/>
            <person name="Wei F."/>
            <person name="Pasternak S."/>
            <person name="Liang C."/>
            <person name="Zhang J."/>
            <person name="Fulton L."/>
            <person name="Graves T.A."/>
            <person name="Minx P."/>
            <person name="Reily A.D."/>
            <person name="Courtney L."/>
            <person name="Kruchowski S.S."/>
            <person name="Tomlinson C."/>
            <person name="Strong C."/>
            <person name="Delehaunty K."/>
            <person name="Fronick C."/>
            <person name="Courtney B."/>
            <person name="Rock S.M."/>
            <person name="Belter E."/>
            <person name="Du F."/>
            <person name="Kim K."/>
            <person name="Abbott R.M."/>
            <person name="Cotton M."/>
            <person name="Levy A."/>
            <person name="Marchetto P."/>
            <person name="Ochoa K."/>
            <person name="Jackson S.M."/>
            <person name="Gillam B."/>
            <person name="Chen W."/>
            <person name="Yan L."/>
            <person name="Higginbotham J."/>
            <person name="Cardenas M."/>
            <person name="Waligorski J."/>
            <person name="Applebaum E."/>
            <person name="Phelps L."/>
            <person name="Falcone J."/>
            <person name="Kanchi K."/>
            <person name="Thane T."/>
            <person name="Scimone A."/>
            <person name="Thane N."/>
            <person name="Henke J."/>
            <person name="Wang T."/>
            <person name="Ruppert J."/>
            <person name="Shah N."/>
            <person name="Rotter K."/>
            <person name="Hodges J."/>
            <person name="Ingenthron E."/>
            <person name="Cordes M."/>
            <person name="Kohlberg S."/>
            <person name="Sgro J."/>
            <person name="Delgado B."/>
            <person name="Mead K."/>
            <person name="Chinwalla A."/>
            <person name="Leonard S."/>
            <person name="Crouse K."/>
            <person name="Collura K."/>
            <person name="Kudrna D."/>
            <person name="Currie J."/>
            <person name="He R."/>
            <person name="Angelova A."/>
            <person name="Rajasekar S."/>
            <person name="Mueller T."/>
            <person name="Lomeli R."/>
            <person name="Scara G."/>
            <person name="Ko A."/>
            <person name="Delaney K."/>
            <person name="Wissotski M."/>
            <person name="Lopez G."/>
            <person name="Campos D."/>
            <person name="Braidotti M."/>
            <person name="Ashley E."/>
            <person name="Golser W."/>
            <person name="Kim H."/>
            <person name="Lee S."/>
            <person name="Lin J."/>
            <person name="Dujmic Z."/>
            <person name="Kim W."/>
            <person name="Talag J."/>
            <person name="Zuccolo A."/>
            <person name="Fan C."/>
            <person name="Sebastian A."/>
            <person name="Kramer M."/>
            <person name="Spiegel L."/>
            <person name="Nascimento L."/>
            <person name="Zutavern T."/>
            <person name="Miller B."/>
            <person name="Ambroise C."/>
            <person name="Muller S."/>
            <person name="Spooner W."/>
            <person name="Narechania A."/>
            <person name="Ren L."/>
            <person name="Wei S."/>
            <person name="Kumari S."/>
            <person name="Faga B."/>
            <person name="Levy M.J."/>
            <person name="McMahan L."/>
            <person name="Van Buren P."/>
            <person name="Vaughn M.W."/>
            <person name="Ying K."/>
            <person name="Yeh C.-T."/>
            <person name="Emrich S.J."/>
            <person name="Jia Y."/>
            <person name="Kalyanaraman A."/>
            <person name="Hsia A.-P."/>
            <person name="Barbazuk W.B."/>
            <person name="Baucom R.S."/>
            <person name="Brutnell T.P."/>
            <person name="Carpita N.C."/>
            <person name="Chaparro C."/>
            <person name="Chia J.-M."/>
            <person name="Deragon J.-M."/>
            <person name="Estill J.C."/>
            <person name="Fu Y."/>
            <person name="Jeddeloh J.A."/>
            <person name="Han Y."/>
            <person name="Lee H."/>
            <person name="Li P."/>
            <person name="Lisch D.R."/>
            <person name="Liu S."/>
            <person name="Liu Z."/>
            <person name="Nagel D.H."/>
            <person name="McCann M.C."/>
            <person name="SanMiguel P."/>
            <person name="Myers A.M."/>
            <person name="Nettleton D."/>
            <person name="Nguyen J."/>
            <person name="Penning B.W."/>
            <person name="Ponnala L."/>
            <person name="Schneider K.L."/>
            <person name="Schwartz D.C."/>
            <person name="Sharma A."/>
            <person name="Soderlund C."/>
            <person name="Springer N.M."/>
            <person name="Sun Q."/>
            <person name="Wang H."/>
            <person name="Waterman M."/>
            <person name="Westerman R."/>
            <person name="Wolfgruber T.K."/>
            <person name="Yang L."/>
            <person name="Yu Y."/>
            <person name="Zhang L."/>
            <person name="Zhou S."/>
            <person name="Zhu Q."/>
            <person name="Bennetzen J.L."/>
            <person name="Dawe R.K."/>
            <person name="Jiang J."/>
            <person name="Jiang N."/>
            <person name="Presting G.G."/>
            <person name="Wessler S.R."/>
            <person name="Aluru S."/>
            <person name="Martienssen R.A."/>
            <person name="Clifton S.W."/>
            <person name="McCombie W.R."/>
            <person name="Wing R.A."/>
            <person name="Wilson R.K."/>
        </authorList>
    </citation>
    <scope>NUCLEOTIDE SEQUENCE [LARGE SCALE GENOMIC DNA]</scope>
    <source>
        <strain evidence="4">cv. B73</strain>
    </source>
</reference>
<dbReference type="PANTHER" id="PTHR47043">
    <property type="entry name" value="UDP-N-ACETYLGLUCOSAMINE TRANSFERASE SUBUNIT ALG13"/>
    <property type="match status" value="1"/>
</dbReference>
<dbReference type="EnsemblPlants" id="Zm00001eb380920_T001">
    <property type="protein sequence ID" value="Zm00001eb380920_P001"/>
    <property type="gene ID" value="Zm00001eb380920"/>
</dbReference>
<dbReference type="GO" id="GO:0016758">
    <property type="term" value="F:hexosyltransferase activity"/>
    <property type="evidence" value="ECO:0007669"/>
    <property type="project" value="InterPro"/>
</dbReference>
<dbReference type="Proteomes" id="UP000007305">
    <property type="component" value="Chromosome 9"/>
</dbReference>
<proteinExistence type="predicted"/>
<evidence type="ECO:0000259" key="2">
    <source>
        <dbReference type="Pfam" id="PF04101"/>
    </source>
</evidence>
<keyword evidence="4" id="KW-1185">Reference proteome</keyword>
<evidence type="ECO:0000313" key="3">
    <source>
        <dbReference type="EnsemblPlants" id="Zm00001eb380920_P001"/>
    </source>
</evidence>
<evidence type="ECO:0000256" key="1">
    <source>
        <dbReference type="SAM" id="Coils"/>
    </source>
</evidence>
<dbReference type="InterPro" id="IPR052474">
    <property type="entry name" value="UDP-GlcNAc_transferase"/>
</dbReference>
<dbReference type="PANTHER" id="PTHR47043:SF1">
    <property type="entry name" value="UDP-N-ACETYLGLUCOSAMINE TRANSFERASE SUBUNIT ALG13"/>
    <property type="match status" value="1"/>
</dbReference>
<dbReference type="InterPro" id="IPR007235">
    <property type="entry name" value="Glyco_trans_28_C"/>
</dbReference>
<keyword evidence="1" id="KW-0175">Coiled coil</keyword>
<dbReference type="AlphaFoldDB" id="A0A804UJ65"/>
<dbReference type="GO" id="GO:0043541">
    <property type="term" value="C:UDP-N-acetylglucosamine transferase complex"/>
    <property type="evidence" value="ECO:0000318"/>
    <property type="project" value="GO_Central"/>
</dbReference>
<protein>
    <recommendedName>
        <fullName evidence="2">Glycosyl transferase family 28 C-terminal domain-containing protein</fullName>
    </recommendedName>
</protein>
<reference evidence="3" key="2">
    <citation type="submission" date="2019-07" db="EMBL/GenBank/DDBJ databases">
        <authorList>
            <person name="Seetharam A."/>
            <person name="Woodhouse M."/>
            <person name="Cannon E."/>
        </authorList>
    </citation>
    <scope>NUCLEOTIDE SEQUENCE [LARGE SCALE GENOMIC DNA]</scope>
    <source>
        <strain evidence="3">cv. B73</strain>
    </source>
</reference>
<dbReference type="GO" id="GO:0006488">
    <property type="term" value="P:dolichol-linked oligosaccharide biosynthetic process"/>
    <property type="evidence" value="ECO:0000318"/>
    <property type="project" value="GO_Central"/>
</dbReference>
<accession>A0A804UJ65</accession>
<name>A0A804UJ65_MAIZE</name>
<dbReference type="InParanoid" id="A0A804UJ65"/>
<dbReference type="Gramene" id="Zm00001eb380920_T001">
    <property type="protein sequence ID" value="Zm00001eb380920_P001"/>
    <property type="gene ID" value="Zm00001eb380920"/>
</dbReference>
<feature type="domain" description="Glycosyl transferase family 28 C-terminal" evidence="2">
    <location>
        <begin position="8"/>
        <end position="87"/>
    </location>
</feature>
<dbReference type="Pfam" id="PF04101">
    <property type="entry name" value="Glyco_tran_28_C"/>
    <property type="match status" value="1"/>
</dbReference>
<sequence length="363" mass="39427">MADREHRIVFVTVGTTCFDALVMAVDSPEVKKTLLQKGYSNLLIQMGRGTYVPLKVSGDATLQVDHFTFSPSIADNMRTTSLVINHAAPSPRTVLHSHQAGEAWCGGIYGGLVPPPFCPGTTQEGVEVVLPAPAAPVKPGIAAAEAVPACPTSPMEAIVVSTGEEAEADDTMPEAGPTEPPKGPFEDIIIQPPLSGGSGDLVRVVLDPSIWGGPTVTWMSTWHDMYFVLDDTEERELWEDLRVVTQLALRSDKVVDLTSWCMGLKEEGLADRTSVHRLVDGVRHIKAEADKHEEEMRQMKGNLQALMVEWDKSQCQDVEASLRVDSLSKHLEGERSEGRALKARIGGLKKDLETAVQTSRTLS</sequence>
<reference evidence="3" key="3">
    <citation type="submission" date="2021-05" db="UniProtKB">
        <authorList>
            <consortium name="EnsemblPlants"/>
        </authorList>
    </citation>
    <scope>IDENTIFICATION</scope>
    <source>
        <strain evidence="3">cv. B73</strain>
    </source>
</reference>
<feature type="coiled-coil region" evidence="1">
    <location>
        <begin position="282"/>
        <end position="309"/>
    </location>
</feature>
<evidence type="ECO:0000313" key="4">
    <source>
        <dbReference type="Proteomes" id="UP000007305"/>
    </source>
</evidence>
<organism evidence="3 4">
    <name type="scientific">Zea mays</name>
    <name type="common">Maize</name>
    <dbReference type="NCBI Taxonomy" id="4577"/>
    <lineage>
        <taxon>Eukaryota</taxon>
        <taxon>Viridiplantae</taxon>
        <taxon>Streptophyta</taxon>
        <taxon>Embryophyta</taxon>
        <taxon>Tracheophyta</taxon>
        <taxon>Spermatophyta</taxon>
        <taxon>Magnoliopsida</taxon>
        <taxon>Liliopsida</taxon>
        <taxon>Poales</taxon>
        <taxon>Poaceae</taxon>
        <taxon>PACMAD clade</taxon>
        <taxon>Panicoideae</taxon>
        <taxon>Andropogonodae</taxon>
        <taxon>Andropogoneae</taxon>
        <taxon>Tripsacinae</taxon>
        <taxon>Zea</taxon>
    </lineage>
</organism>